<dbReference type="EMBL" id="JAMRXG010000008">
    <property type="protein sequence ID" value="MCM6775773.1"/>
    <property type="molecule type" value="Genomic_DNA"/>
</dbReference>
<dbReference type="RefSeq" id="WP_251914019.1">
    <property type="nucleotide sequence ID" value="NZ_JAMRXG010000008.1"/>
</dbReference>
<gene>
    <name evidence="2" type="ORF">NDR86_20050</name>
</gene>
<dbReference type="InterPro" id="IPR029057">
    <property type="entry name" value="PRTase-like"/>
</dbReference>
<name>A0A9X2EAG3_9NOCA</name>
<sequence length="220" mass="23932">MLFLDRRDAGRRLTGRLMAFRGPDVVVVGLAGGGVAVAAEIAARLRVLLDVMVVHELRPAQSRPAFGAIAEHGVRVVDPDRLRALPTGTAELTRIERRERDTLRRRSERFRGGRPHCGLAGHTVVLVDECLADAARARAACRAAYAYGAIRVVYATPVACTPTVTALAGDADKIVCLHTCDHLDDIAEHYQDFTPIDDDHIHDLLRHPDSPTTSAPRRAG</sequence>
<evidence type="ECO:0000259" key="1">
    <source>
        <dbReference type="Pfam" id="PF00156"/>
    </source>
</evidence>
<evidence type="ECO:0000313" key="2">
    <source>
        <dbReference type="EMBL" id="MCM6775773.1"/>
    </source>
</evidence>
<proteinExistence type="predicted"/>
<dbReference type="AlphaFoldDB" id="A0A9X2EAG3"/>
<keyword evidence="2" id="KW-0808">Transferase</keyword>
<organism evidence="2 3">
    <name type="scientific">Nocardia pulmonis</name>
    <dbReference type="NCBI Taxonomy" id="2951408"/>
    <lineage>
        <taxon>Bacteria</taxon>
        <taxon>Bacillati</taxon>
        <taxon>Actinomycetota</taxon>
        <taxon>Actinomycetes</taxon>
        <taxon>Mycobacteriales</taxon>
        <taxon>Nocardiaceae</taxon>
        <taxon>Nocardia</taxon>
    </lineage>
</organism>
<dbReference type="GO" id="GO:0016757">
    <property type="term" value="F:glycosyltransferase activity"/>
    <property type="evidence" value="ECO:0007669"/>
    <property type="project" value="UniProtKB-KW"/>
</dbReference>
<accession>A0A9X2EAG3</accession>
<dbReference type="Proteomes" id="UP001139157">
    <property type="component" value="Unassembled WGS sequence"/>
</dbReference>
<dbReference type="Pfam" id="PF00156">
    <property type="entry name" value="Pribosyltran"/>
    <property type="match status" value="1"/>
</dbReference>
<dbReference type="SUPFAM" id="SSF53271">
    <property type="entry name" value="PRTase-like"/>
    <property type="match status" value="1"/>
</dbReference>
<protein>
    <submittedName>
        <fullName evidence="2">Phosphoribosyltransferase</fullName>
    </submittedName>
</protein>
<dbReference type="InterPro" id="IPR000836">
    <property type="entry name" value="PRTase_dom"/>
</dbReference>
<comment type="caution">
    <text evidence="2">The sequence shown here is derived from an EMBL/GenBank/DDBJ whole genome shotgun (WGS) entry which is preliminary data.</text>
</comment>
<dbReference type="Gene3D" id="3.40.50.2020">
    <property type="match status" value="1"/>
</dbReference>
<reference evidence="2" key="1">
    <citation type="submission" date="2022-06" db="EMBL/GenBank/DDBJ databases">
        <title>Novel species in genus nocardia.</title>
        <authorList>
            <person name="Li F."/>
        </authorList>
    </citation>
    <scope>NUCLEOTIDE SEQUENCE</scope>
    <source>
        <strain evidence="2">CDC141</strain>
    </source>
</reference>
<keyword evidence="3" id="KW-1185">Reference proteome</keyword>
<evidence type="ECO:0000313" key="3">
    <source>
        <dbReference type="Proteomes" id="UP001139157"/>
    </source>
</evidence>
<keyword evidence="2" id="KW-0328">Glycosyltransferase</keyword>
<dbReference type="Gene3D" id="3.30.1310.20">
    <property type="entry name" value="PRTase-like"/>
    <property type="match status" value="1"/>
</dbReference>
<feature type="domain" description="Phosphoribosyltransferase" evidence="1">
    <location>
        <begin position="20"/>
        <end position="158"/>
    </location>
</feature>